<name>A0A1M5VDU9_9CLOT</name>
<feature type="compositionally biased region" description="Polar residues" evidence="1">
    <location>
        <begin position="26"/>
        <end position="36"/>
    </location>
</feature>
<protein>
    <recommendedName>
        <fullName evidence="5">Lipoprotein</fullName>
    </recommendedName>
</protein>
<dbReference type="PROSITE" id="PS51257">
    <property type="entry name" value="PROKAR_LIPOPROTEIN"/>
    <property type="match status" value="1"/>
</dbReference>
<dbReference type="Proteomes" id="UP000184447">
    <property type="component" value="Unassembled WGS sequence"/>
</dbReference>
<sequence>MKKYLNYLLITFLMVSLVGCANKTNSAESKVNNSASEKTEEKAEEKTEEKAEEKTEEKAEEKTEEKTEVNDNDSISEEIKITVAYANEEQLKKYNNANIFIIDEDGPALLILPKEKITDFKLSHVEHADANPSDEGELLYSTEELTPDKPLIFNFYMPDMPSIRASYKTESGIEQSCAIGESQMDGSIFLIDMGKETNK</sequence>
<evidence type="ECO:0000256" key="2">
    <source>
        <dbReference type="SAM" id="SignalP"/>
    </source>
</evidence>
<evidence type="ECO:0000313" key="3">
    <source>
        <dbReference type="EMBL" id="SHH73386.1"/>
    </source>
</evidence>
<proteinExistence type="predicted"/>
<dbReference type="RefSeq" id="WP_073338516.1">
    <property type="nucleotide sequence ID" value="NZ_FQXM01000011.1"/>
</dbReference>
<keyword evidence="4" id="KW-1185">Reference proteome</keyword>
<dbReference type="AlphaFoldDB" id="A0A1M5VDU9"/>
<reference evidence="3 4" key="1">
    <citation type="submission" date="2016-11" db="EMBL/GenBank/DDBJ databases">
        <authorList>
            <person name="Jaros S."/>
            <person name="Januszkiewicz K."/>
            <person name="Wedrychowicz H."/>
        </authorList>
    </citation>
    <scope>NUCLEOTIDE SEQUENCE [LARGE SCALE GENOMIC DNA]</scope>
    <source>
        <strain evidence="3 4">DSM 8605</strain>
    </source>
</reference>
<gene>
    <name evidence="3" type="ORF">SAMN02745207_02236</name>
</gene>
<evidence type="ECO:0000313" key="4">
    <source>
        <dbReference type="Proteomes" id="UP000184447"/>
    </source>
</evidence>
<feature type="compositionally biased region" description="Basic and acidic residues" evidence="1">
    <location>
        <begin position="37"/>
        <end position="69"/>
    </location>
</feature>
<feature type="region of interest" description="Disordered" evidence="1">
    <location>
        <begin position="26"/>
        <end position="71"/>
    </location>
</feature>
<keyword evidence="2" id="KW-0732">Signal</keyword>
<feature type="signal peptide" evidence="2">
    <location>
        <begin position="1"/>
        <end position="21"/>
    </location>
</feature>
<dbReference type="EMBL" id="FQXM01000011">
    <property type="protein sequence ID" value="SHH73386.1"/>
    <property type="molecule type" value="Genomic_DNA"/>
</dbReference>
<organism evidence="3 4">
    <name type="scientific">Clostridium grantii DSM 8605</name>
    <dbReference type="NCBI Taxonomy" id="1121316"/>
    <lineage>
        <taxon>Bacteria</taxon>
        <taxon>Bacillati</taxon>
        <taxon>Bacillota</taxon>
        <taxon>Clostridia</taxon>
        <taxon>Eubacteriales</taxon>
        <taxon>Clostridiaceae</taxon>
        <taxon>Clostridium</taxon>
    </lineage>
</organism>
<evidence type="ECO:0000256" key="1">
    <source>
        <dbReference type="SAM" id="MobiDB-lite"/>
    </source>
</evidence>
<feature type="chain" id="PRO_5038478840" description="Lipoprotein" evidence="2">
    <location>
        <begin position="22"/>
        <end position="199"/>
    </location>
</feature>
<accession>A0A1M5VDU9</accession>
<evidence type="ECO:0008006" key="5">
    <source>
        <dbReference type="Google" id="ProtNLM"/>
    </source>
</evidence>